<organism evidence="3">
    <name type="scientific">mine drainage metagenome</name>
    <dbReference type="NCBI Taxonomy" id="410659"/>
    <lineage>
        <taxon>unclassified sequences</taxon>
        <taxon>metagenomes</taxon>
        <taxon>ecological metagenomes</taxon>
    </lineage>
</organism>
<dbReference type="InterPro" id="IPR001845">
    <property type="entry name" value="HTH_ArsR_DNA-bd_dom"/>
</dbReference>
<dbReference type="PROSITE" id="PS50987">
    <property type="entry name" value="HTH_ARSR_2"/>
    <property type="match status" value="1"/>
</dbReference>
<dbReference type="CDD" id="cd00090">
    <property type="entry name" value="HTH_ARSR"/>
    <property type="match status" value="1"/>
</dbReference>
<reference evidence="3" key="1">
    <citation type="submission" date="2013-08" db="EMBL/GenBank/DDBJ databases">
        <authorList>
            <person name="Mendez C."/>
            <person name="Richter M."/>
            <person name="Ferrer M."/>
            <person name="Sanchez J."/>
        </authorList>
    </citation>
    <scope>NUCLEOTIDE SEQUENCE</scope>
</reference>
<dbReference type="SMART" id="SM00418">
    <property type="entry name" value="HTH_ARSR"/>
    <property type="match status" value="1"/>
</dbReference>
<feature type="region of interest" description="Disordered" evidence="1">
    <location>
        <begin position="133"/>
        <end position="157"/>
    </location>
</feature>
<dbReference type="EMBL" id="AUZZ01004888">
    <property type="protein sequence ID" value="EQD51545.1"/>
    <property type="molecule type" value="Genomic_DNA"/>
</dbReference>
<dbReference type="InterPro" id="IPR036390">
    <property type="entry name" value="WH_DNA-bd_sf"/>
</dbReference>
<evidence type="ECO:0000259" key="2">
    <source>
        <dbReference type="PROSITE" id="PS50987"/>
    </source>
</evidence>
<dbReference type="InterPro" id="IPR011991">
    <property type="entry name" value="ArsR-like_HTH"/>
</dbReference>
<dbReference type="AlphaFoldDB" id="T1BBC2"/>
<feature type="domain" description="HTH arsR-type" evidence="2">
    <location>
        <begin position="22"/>
        <end position="116"/>
    </location>
</feature>
<feature type="non-terminal residue" evidence="3">
    <location>
        <position position="1"/>
    </location>
</feature>
<gene>
    <name evidence="3" type="ORF">B2A_06855</name>
</gene>
<dbReference type="NCBIfam" id="NF033788">
    <property type="entry name" value="HTH_metalloreg"/>
    <property type="match status" value="1"/>
</dbReference>
<protein>
    <submittedName>
        <fullName evidence="3">ArsR family transcriptional regulator</fullName>
    </submittedName>
</protein>
<comment type="caution">
    <text evidence="3">The sequence shown here is derived from an EMBL/GenBank/DDBJ whole genome shotgun (WGS) entry which is preliminary data.</text>
</comment>
<dbReference type="PANTHER" id="PTHR38600:SF2">
    <property type="entry name" value="SLL0088 PROTEIN"/>
    <property type="match status" value="1"/>
</dbReference>
<accession>T1BBC2</accession>
<reference evidence="3" key="2">
    <citation type="journal article" date="2014" name="ISME J.">
        <title>Microbial stratification in low pH oxic and suboxic macroscopic growths along an acid mine drainage.</title>
        <authorList>
            <person name="Mendez-Garcia C."/>
            <person name="Mesa V."/>
            <person name="Sprenger R.R."/>
            <person name="Richter M."/>
            <person name="Diez M.S."/>
            <person name="Solano J."/>
            <person name="Bargiela R."/>
            <person name="Golyshina O.V."/>
            <person name="Manteca A."/>
            <person name="Ramos J.L."/>
            <person name="Gallego J.R."/>
            <person name="Llorente I."/>
            <person name="Martins Dos Santos V.A."/>
            <person name="Jensen O.N."/>
            <person name="Pelaez A.I."/>
            <person name="Sanchez J."/>
            <person name="Ferrer M."/>
        </authorList>
    </citation>
    <scope>NUCLEOTIDE SEQUENCE</scope>
</reference>
<dbReference type="Gene3D" id="1.10.10.10">
    <property type="entry name" value="Winged helix-like DNA-binding domain superfamily/Winged helix DNA-binding domain"/>
    <property type="match status" value="1"/>
</dbReference>
<sequence length="157" mass="17706">GRRAPGPAHISNSSLDITMPLHYRTVVDKLSLTFAALSDPTRRAMVRKLTLGPATIHALTQPFNLSQQMISKHVACLVRAQIVVKQKRGRESVCSLSPAAIKSVADWAIDFRRLWEESLDKLDAVLYEMENEETNRARTSHAKPRCAGPRHTRQRRQ</sequence>
<evidence type="ECO:0000256" key="1">
    <source>
        <dbReference type="SAM" id="MobiDB-lite"/>
    </source>
</evidence>
<dbReference type="PRINTS" id="PR00778">
    <property type="entry name" value="HTHARSR"/>
</dbReference>
<dbReference type="SUPFAM" id="SSF46785">
    <property type="entry name" value="Winged helix' DNA-binding domain"/>
    <property type="match status" value="1"/>
</dbReference>
<feature type="compositionally biased region" description="Basic residues" evidence="1">
    <location>
        <begin position="138"/>
        <end position="157"/>
    </location>
</feature>
<dbReference type="PANTHER" id="PTHR38600">
    <property type="entry name" value="TRANSCRIPTIONAL REGULATORY PROTEIN"/>
    <property type="match status" value="1"/>
</dbReference>
<dbReference type="GO" id="GO:0003700">
    <property type="term" value="F:DNA-binding transcription factor activity"/>
    <property type="evidence" value="ECO:0007669"/>
    <property type="project" value="InterPro"/>
</dbReference>
<evidence type="ECO:0000313" key="3">
    <source>
        <dbReference type="EMBL" id="EQD51545.1"/>
    </source>
</evidence>
<proteinExistence type="predicted"/>
<name>T1BBC2_9ZZZZ</name>
<dbReference type="InterPro" id="IPR036388">
    <property type="entry name" value="WH-like_DNA-bd_sf"/>
</dbReference>